<evidence type="ECO:0000313" key="2">
    <source>
        <dbReference type="EMBL" id="GFY79280.1"/>
    </source>
</evidence>
<evidence type="ECO:0000256" key="1">
    <source>
        <dbReference type="SAM" id="MobiDB-lite"/>
    </source>
</evidence>
<proteinExistence type="predicted"/>
<accession>A0A8X7CTY3</accession>
<feature type="region of interest" description="Disordered" evidence="1">
    <location>
        <begin position="313"/>
        <end position="380"/>
    </location>
</feature>
<sequence>MHFRPRFRSLPMLLKPTYPCDEWDLKRRTCFVNRNIGDTVTFVLTKGGGKKSIPRINWKQEFHIRGQSQRRQLNLSSGTSGNPTWNIVIGNRGLELRLSPITEMDVDPNSFSATLDNLDVNMARTSYGKISFRIRPIPIDMGFVYPGETLILNIESYITLPTESLRYVWYMEKDRELGTMPSNMKTSLSGTTLQISELRKEQEGIMACAIYTNLDILIAKKRFLIKEIIPNDLLMRSNADVTIRKRNIKIPRDRIIKRKSRKIKVEEQLNENLKSKTDNTDGIEVDSLGEKESLPINIKSYASNKMLTSLFKTNANPSLPDTSFQNEENNKNDPNIDIDDLQESSGNKKIGSPNNINANPSFLDPSFQNEENNKKDPNIDIDDLQESFENKKIGSPNNINANPSFLDPSFQNEENTKNDPNIYMDDLESFKNQEISSPIKSNSKSFGGFSFQNQEDSKTISNADMEDLKSPLKIRSLLHPKETE</sequence>
<feature type="compositionally biased region" description="Polar residues" evidence="1">
    <location>
        <begin position="313"/>
        <end position="325"/>
    </location>
</feature>
<evidence type="ECO:0000313" key="3">
    <source>
        <dbReference type="Proteomes" id="UP000886998"/>
    </source>
</evidence>
<gene>
    <name evidence="2" type="primary">AVEN_168244_1</name>
    <name evidence="2" type="ORF">TNIN_18541</name>
</gene>
<reference evidence="2" key="1">
    <citation type="submission" date="2020-08" db="EMBL/GenBank/DDBJ databases">
        <title>Multicomponent nature underlies the extraordinary mechanical properties of spider dragline silk.</title>
        <authorList>
            <person name="Kono N."/>
            <person name="Nakamura H."/>
            <person name="Mori M."/>
            <person name="Yoshida Y."/>
            <person name="Ohtoshi R."/>
            <person name="Malay A.D."/>
            <person name="Moran D.A.P."/>
            <person name="Tomita M."/>
            <person name="Numata K."/>
            <person name="Arakawa K."/>
        </authorList>
    </citation>
    <scope>NUCLEOTIDE SEQUENCE</scope>
</reference>
<dbReference type="EMBL" id="BMAV01023496">
    <property type="protein sequence ID" value="GFY79280.1"/>
    <property type="molecule type" value="Genomic_DNA"/>
</dbReference>
<dbReference type="Proteomes" id="UP000886998">
    <property type="component" value="Unassembled WGS sequence"/>
</dbReference>
<keyword evidence="3" id="KW-1185">Reference proteome</keyword>
<feature type="compositionally biased region" description="Polar residues" evidence="1">
    <location>
        <begin position="343"/>
        <end position="370"/>
    </location>
</feature>
<comment type="caution">
    <text evidence="2">The sequence shown here is derived from an EMBL/GenBank/DDBJ whole genome shotgun (WGS) entry which is preliminary data.</text>
</comment>
<name>A0A8X7CTY3_9ARAC</name>
<organism evidence="2 3">
    <name type="scientific">Trichonephila inaurata madagascariensis</name>
    <dbReference type="NCBI Taxonomy" id="2747483"/>
    <lineage>
        <taxon>Eukaryota</taxon>
        <taxon>Metazoa</taxon>
        <taxon>Ecdysozoa</taxon>
        <taxon>Arthropoda</taxon>
        <taxon>Chelicerata</taxon>
        <taxon>Arachnida</taxon>
        <taxon>Araneae</taxon>
        <taxon>Araneomorphae</taxon>
        <taxon>Entelegynae</taxon>
        <taxon>Araneoidea</taxon>
        <taxon>Nephilidae</taxon>
        <taxon>Trichonephila</taxon>
        <taxon>Trichonephila inaurata</taxon>
    </lineage>
</organism>
<dbReference type="OrthoDB" id="6436952at2759"/>
<feature type="region of interest" description="Disordered" evidence="1">
    <location>
        <begin position="437"/>
        <end position="484"/>
    </location>
</feature>
<protein>
    <submittedName>
        <fullName evidence="2">Uncharacterized protein</fullName>
    </submittedName>
</protein>
<dbReference type="AlphaFoldDB" id="A0A8X7CTY3"/>
<feature type="compositionally biased region" description="Low complexity" evidence="1">
    <location>
        <begin position="440"/>
        <end position="454"/>
    </location>
</feature>